<evidence type="ECO:0000313" key="3">
    <source>
        <dbReference type="Proteomes" id="UP000007721"/>
    </source>
</evidence>
<organism evidence="2 3">
    <name type="scientific">Geotalea daltonii (strain DSM 22248 / JCM 15807 / FRC-32)</name>
    <name type="common">Geobacter daltonii</name>
    <dbReference type="NCBI Taxonomy" id="316067"/>
    <lineage>
        <taxon>Bacteria</taxon>
        <taxon>Pseudomonadati</taxon>
        <taxon>Thermodesulfobacteriota</taxon>
        <taxon>Desulfuromonadia</taxon>
        <taxon>Geobacterales</taxon>
        <taxon>Geobacteraceae</taxon>
        <taxon>Geotalea</taxon>
    </lineage>
</organism>
<sequence>MTPKGKDHMWKIALLLAIVMSATSTAYGDWAECRDCSSLAAQDLELIRGGYQTGDGLEVSFGIEKAVFINGILQATSTLNVPLLGGESSQALSGNVLADRAMTIQKGAGNSIDMAGGREGLFTFIQNSLDFAAIKNVTRIDATVNVLNTYRNMNLRSLINEQLINAMK</sequence>
<evidence type="ECO:0000256" key="1">
    <source>
        <dbReference type="SAM" id="SignalP"/>
    </source>
</evidence>
<dbReference type="OrthoDB" id="5397199at2"/>
<dbReference type="EMBL" id="CP001390">
    <property type="protein sequence ID" value="ACM20147.1"/>
    <property type="molecule type" value="Genomic_DNA"/>
</dbReference>
<dbReference type="STRING" id="316067.Geob_1789"/>
<keyword evidence="1" id="KW-0732">Signal</keyword>
<keyword evidence="3" id="KW-1185">Reference proteome</keyword>
<dbReference type="HOGENOM" id="CLU_1584119_0_0_7"/>
<evidence type="ECO:0000313" key="2">
    <source>
        <dbReference type="EMBL" id="ACM20147.1"/>
    </source>
</evidence>
<dbReference type="Proteomes" id="UP000007721">
    <property type="component" value="Chromosome"/>
</dbReference>
<name>B9M6T7_GEODF</name>
<dbReference type="AlphaFoldDB" id="B9M6T7"/>
<dbReference type="eggNOG" id="ENOG5032S3V">
    <property type="taxonomic scope" value="Bacteria"/>
</dbReference>
<dbReference type="KEGG" id="geo:Geob_1789"/>
<feature type="chain" id="PRO_5002886577" evidence="1">
    <location>
        <begin position="27"/>
        <end position="168"/>
    </location>
</feature>
<accession>B9M6T7</accession>
<proteinExistence type="predicted"/>
<protein>
    <submittedName>
        <fullName evidence="2">Uncharacterized protein</fullName>
    </submittedName>
</protein>
<gene>
    <name evidence="2" type="ordered locus">Geob_1789</name>
</gene>
<feature type="signal peptide" evidence="1">
    <location>
        <begin position="1"/>
        <end position="26"/>
    </location>
</feature>
<reference evidence="2 3" key="1">
    <citation type="submission" date="2009-01" db="EMBL/GenBank/DDBJ databases">
        <title>Complete sequence of Geobacter sp. FRC-32.</title>
        <authorList>
            <consortium name="US DOE Joint Genome Institute"/>
            <person name="Lucas S."/>
            <person name="Copeland A."/>
            <person name="Lapidus A."/>
            <person name="Glavina del Rio T."/>
            <person name="Dalin E."/>
            <person name="Tice H."/>
            <person name="Bruce D."/>
            <person name="Goodwin L."/>
            <person name="Pitluck S."/>
            <person name="Saunders E."/>
            <person name="Brettin T."/>
            <person name="Detter J.C."/>
            <person name="Han C."/>
            <person name="Larimer F."/>
            <person name="Land M."/>
            <person name="Hauser L."/>
            <person name="Kyrpides N."/>
            <person name="Ovchinnikova G."/>
            <person name="Kostka J."/>
            <person name="Richardson P."/>
        </authorList>
    </citation>
    <scope>NUCLEOTIDE SEQUENCE [LARGE SCALE GENOMIC DNA]</scope>
    <source>
        <strain evidence="3">DSM 22248 / JCM 15807 / FRC-32</strain>
    </source>
</reference>